<dbReference type="OrthoDB" id="3049013at2759"/>
<evidence type="ECO:0000313" key="3">
    <source>
        <dbReference type="EMBL" id="TEB22812.1"/>
    </source>
</evidence>
<feature type="compositionally biased region" description="Basic and acidic residues" evidence="1">
    <location>
        <begin position="78"/>
        <end position="100"/>
    </location>
</feature>
<dbReference type="EMBL" id="QPFP01000085">
    <property type="protein sequence ID" value="TEB22812.1"/>
    <property type="molecule type" value="Genomic_DNA"/>
</dbReference>
<reference evidence="3 4" key="1">
    <citation type="journal article" date="2019" name="Nat. Ecol. Evol.">
        <title>Megaphylogeny resolves global patterns of mushroom evolution.</title>
        <authorList>
            <person name="Varga T."/>
            <person name="Krizsan K."/>
            <person name="Foldi C."/>
            <person name="Dima B."/>
            <person name="Sanchez-Garcia M."/>
            <person name="Sanchez-Ramirez S."/>
            <person name="Szollosi G.J."/>
            <person name="Szarkandi J.G."/>
            <person name="Papp V."/>
            <person name="Albert L."/>
            <person name="Andreopoulos W."/>
            <person name="Angelini C."/>
            <person name="Antonin V."/>
            <person name="Barry K.W."/>
            <person name="Bougher N.L."/>
            <person name="Buchanan P."/>
            <person name="Buyck B."/>
            <person name="Bense V."/>
            <person name="Catcheside P."/>
            <person name="Chovatia M."/>
            <person name="Cooper J."/>
            <person name="Damon W."/>
            <person name="Desjardin D."/>
            <person name="Finy P."/>
            <person name="Geml J."/>
            <person name="Haridas S."/>
            <person name="Hughes K."/>
            <person name="Justo A."/>
            <person name="Karasinski D."/>
            <person name="Kautmanova I."/>
            <person name="Kiss B."/>
            <person name="Kocsube S."/>
            <person name="Kotiranta H."/>
            <person name="LaButti K.M."/>
            <person name="Lechner B.E."/>
            <person name="Liimatainen K."/>
            <person name="Lipzen A."/>
            <person name="Lukacs Z."/>
            <person name="Mihaltcheva S."/>
            <person name="Morgado L.N."/>
            <person name="Niskanen T."/>
            <person name="Noordeloos M.E."/>
            <person name="Ohm R.A."/>
            <person name="Ortiz-Santana B."/>
            <person name="Ovrebo C."/>
            <person name="Racz N."/>
            <person name="Riley R."/>
            <person name="Savchenko A."/>
            <person name="Shiryaev A."/>
            <person name="Soop K."/>
            <person name="Spirin V."/>
            <person name="Szebenyi C."/>
            <person name="Tomsovsky M."/>
            <person name="Tulloss R.E."/>
            <person name="Uehling J."/>
            <person name="Grigoriev I.V."/>
            <person name="Vagvolgyi C."/>
            <person name="Papp T."/>
            <person name="Martin F.M."/>
            <person name="Miettinen O."/>
            <person name="Hibbett D.S."/>
            <person name="Nagy L.G."/>
        </authorList>
    </citation>
    <scope>NUCLEOTIDE SEQUENCE [LARGE SCALE GENOMIC DNA]</scope>
    <source>
        <strain evidence="3 4">FP101781</strain>
    </source>
</reference>
<evidence type="ECO:0000259" key="2">
    <source>
        <dbReference type="Pfam" id="PF14613"/>
    </source>
</evidence>
<feature type="region of interest" description="Disordered" evidence="1">
    <location>
        <begin position="364"/>
        <end position="390"/>
    </location>
</feature>
<gene>
    <name evidence="3" type="ORF">FA13DRAFT_1715769</name>
</gene>
<sequence>MGNEWDGATEPRLGKRWRGRHSRAVCTAPKPAIQLARPRRRIGASSTSGFDGSTRVRRATSSPDRRRSDACDPATGEASKEDQDFVDERLRKGAKADRERRPRCRLGSQRASQQSADAQWRDYSPGDRLATRALKCLRSRGDSARGRLKAAEESTRSLRSGRVLGGGCVMGSDGGTGNRRATMADRRAKLSGAGDAGCETEAGPDTSGGPFDDDGALAGHQWKGEGVDRGCQGVHLQFLEVVSEVKFVGEWKVARSLDIVWLRRRGIGEGYRGHTYWEFLTKEGVYAQYMSIAYAKGTRKAVGVGVGWEGEHSCVSSIAVRLGIVLGETAAERRTTTTTSVSRASVRSREVSKRHLAELRRTKPVDHQQTEGTFGEGLEPKQEGCRRSQFRISETRLRLENGERGTSDDGNKRFETVEEWREQGGEMVVVGRQGAARLISPSPPNLRKIKNERTFEEGLVVKEEEESSNSIQDRQPRDSRASRMERLRRLAAEGSDEEKNQGRRRWEVGAGGGGWGERSGWVICRRLGFQSRWSREGVRRGAGNFLTALETPARARLFHRTKSPIQDAASATSVTSHGASVSTLQSQFKVISNKRDSLLSDVGNPAGRVNRSAEKEAKVKQGHGWRSEAFNIVPTHEELSCLCCGDLTLNIKFTEVYRVLRARIGESCHFHPPETPSHLHLSDITLRIRKRQHRLYTMYWDPFADAAVAGWDLGLEIDLDGECPGLRSLS</sequence>
<comment type="caution">
    <text evidence="3">The sequence shown here is derived from an EMBL/GenBank/DDBJ whole genome shotgun (WGS) entry which is preliminary data.</text>
</comment>
<feature type="region of interest" description="Disordered" evidence="1">
    <location>
        <begin position="1"/>
        <end position="124"/>
    </location>
</feature>
<feature type="region of interest" description="Disordered" evidence="1">
    <location>
        <begin position="460"/>
        <end position="482"/>
    </location>
</feature>
<evidence type="ECO:0000313" key="4">
    <source>
        <dbReference type="Proteomes" id="UP000298030"/>
    </source>
</evidence>
<dbReference type="Proteomes" id="UP000298030">
    <property type="component" value="Unassembled WGS sequence"/>
</dbReference>
<evidence type="ECO:0000256" key="1">
    <source>
        <dbReference type="SAM" id="MobiDB-lite"/>
    </source>
</evidence>
<proteinExistence type="predicted"/>
<accession>A0A4Y7SM24</accession>
<dbReference type="AlphaFoldDB" id="A0A4Y7SM24"/>
<name>A0A4Y7SM24_COPMI</name>
<feature type="compositionally biased region" description="Low complexity" evidence="1">
    <location>
        <begin position="108"/>
        <end position="118"/>
    </location>
</feature>
<feature type="domain" description="HAM1-like C-terminal" evidence="2">
    <location>
        <begin position="557"/>
        <end position="637"/>
    </location>
</feature>
<protein>
    <recommendedName>
        <fullName evidence="2">HAM1-like C-terminal domain-containing protein</fullName>
    </recommendedName>
</protein>
<keyword evidence="4" id="KW-1185">Reference proteome</keyword>
<feature type="compositionally biased region" description="Basic residues" evidence="1">
    <location>
        <begin position="14"/>
        <end position="23"/>
    </location>
</feature>
<feature type="region of interest" description="Disordered" evidence="1">
    <location>
        <begin position="187"/>
        <end position="219"/>
    </location>
</feature>
<dbReference type="STRING" id="71717.A0A4Y7SM24"/>
<dbReference type="InterPro" id="IPR027842">
    <property type="entry name" value="HAM1-like_C"/>
</dbReference>
<dbReference type="Pfam" id="PF14613">
    <property type="entry name" value="HAM1_C"/>
    <property type="match status" value="1"/>
</dbReference>
<organism evidence="3 4">
    <name type="scientific">Coprinellus micaceus</name>
    <name type="common">Glistening ink-cap mushroom</name>
    <name type="synonym">Coprinus micaceus</name>
    <dbReference type="NCBI Taxonomy" id="71717"/>
    <lineage>
        <taxon>Eukaryota</taxon>
        <taxon>Fungi</taxon>
        <taxon>Dikarya</taxon>
        <taxon>Basidiomycota</taxon>
        <taxon>Agaricomycotina</taxon>
        <taxon>Agaricomycetes</taxon>
        <taxon>Agaricomycetidae</taxon>
        <taxon>Agaricales</taxon>
        <taxon>Agaricineae</taxon>
        <taxon>Psathyrellaceae</taxon>
        <taxon>Coprinellus</taxon>
    </lineage>
</organism>